<dbReference type="InterPro" id="IPR036388">
    <property type="entry name" value="WH-like_DNA-bd_sf"/>
</dbReference>
<name>A0ABV1SUG5_9ACTN</name>
<dbReference type="InterPro" id="IPR023214">
    <property type="entry name" value="HAD_sf"/>
</dbReference>
<dbReference type="InterPro" id="IPR047738">
    <property type="entry name" value="SAV_2336-like_N"/>
</dbReference>
<organism evidence="6 7">
    <name type="scientific">Streptomyces violaceorubidus</name>
    <dbReference type="NCBI Taxonomy" id="284042"/>
    <lineage>
        <taxon>Bacteria</taxon>
        <taxon>Bacillati</taxon>
        <taxon>Actinomycetota</taxon>
        <taxon>Actinomycetes</taxon>
        <taxon>Kitasatosporales</taxon>
        <taxon>Streptomycetaceae</taxon>
        <taxon>Streptomyces</taxon>
    </lineage>
</organism>
<dbReference type="SUPFAM" id="SSF56112">
    <property type="entry name" value="Protein kinase-like (PK-like)"/>
    <property type="match status" value="1"/>
</dbReference>
<dbReference type="NCBIfam" id="NF041121">
    <property type="entry name" value="SAV_2336_NTERM"/>
    <property type="match status" value="1"/>
</dbReference>
<protein>
    <submittedName>
        <fullName evidence="6">SAV_2336 N-terminal domain-related protein</fullName>
    </submittedName>
</protein>
<dbReference type="SUPFAM" id="SSF56784">
    <property type="entry name" value="HAD-like"/>
    <property type="match status" value="1"/>
</dbReference>
<dbReference type="InterPro" id="IPR000719">
    <property type="entry name" value="Prot_kinase_dom"/>
</dbReference>
<dbReference type="Gene3D" id="1.25.40.10">
    <property type="entry name" value="Tetratricopeptide repeat domain"/>
    <property type="match status" value="1"/>
</dbReference>
<reference evidence="6 7" key="1">
    <citation type="submission" date="2024-06" db="EMBL/GenBank/DDBJ databases">
        <title>The Natural Products Discovery Center: Release of the First 8490 Sequenced Strains for Exploring Actinobacteria Biosynthetic Diversity.</title>
        <authorList>
            <person name="Kalkreuter E."/>
            <person name="Kautsar S.A."/>
            <person name="Yang D."/>
            <person name="Bader C.D."/>
            <person name="Teijaro C.N."/>
            <person name="Fluegel L."/>
            <person name="Davis C.M."/>
            <person name="Simpson J.R."/>
            <person name="Lauterbach L."/>
            <person name="Steele A.D."/>
            <person name="Gui C."/>
            <person name="Meng S."/>
            <person name="Li G."/>
            <person name="Viehrig K."/>
            <person name="Ye F."/>
            <person name="Su P."/>
            <person name="Kiefer A.F."/>
            <person name="Nichols A."/>
            <person name="Cepeda A.J."/>
            <person name="Yan W."/>
            <person name="Fan B."/>
            <person name="Jiang Y."/>
            <person name="Adhikari A."/>
            <person name="Zheng C.-J."/>
            <person name="Schuster L."/>
            <person name="Cowan T.M."/>
            <person name="Smanski M.J."/>
            <person name="Chevrette M.G."/>
            <person name="De Carvalho L.P.S."/>
            <person name="Shen B."/>
        </authorList>
    </citation>
    <scope>NUCLEOTIDE SEQUENCE [LARGE SCALE GENOMIC DNA]</scope>
    <source>
        <strain evidence="6 7">NPDC001615</strain>
    </source>
</reference>
<dbReference type="Gene3D" id="3.40.50.1000">
    <property type="entry name" value="HAD superfamily/HAD-like"/>
    <property type="match status" value="1"/>
</dbReference>
<feature type="domain" description="Protein kinase" evidence="5">
    <location>
        <begin position="574"/>
        <end position="971"/>
    </location>
</feature>
<proteinExistence type="predicted"/>
<keyword evidence="7" id="KW-1185">Reference proteome</keyword>
<evidence type="ECO:0000313" key="7">
    <source>
        <dbReference type="Proteomes" id="UP001496720"/>
    </source>
</evidence>
<feature type="region of interest" description="Disordered" evidence="4">
    <location>
        <begin position="1"/>
        <end position="26"/>
    </location>
</feature>
<feature type="compositionally biased region" description="Basic and acidic residues" evidence="4">
    <location>
        <begin position="551"/>
        <end position="561"/>
    </location>
</feature>
<evidence type="ECO:0000256" key="1">
    <source>
        <dbReference type="ARBA" id="ARBA00023012"/>
    </source>
</evidence>
<dbReference type="SMART" id="SM01043">
    <property type="entry name" value="BTAD"/>
    <property type="match status" value="1"/>
</dbReference>
<feature type="region of interest" description="Disordered" evidence="4">
    <location>
        <begin position="41"/>
        <end position="155"/>
    </location>
</feature>
<evidence type="ECO:0000313" key="6">
    <source>
        <dbReference type="EMBL" id="MER6165371.1"/>
    </source>
</evidence>
<comment type="caution">
    <text evidence="6">The sequence shown here is derived from an EMBL/GenBank/DDBJ whole genome shotgun (WGS) entry which is preliminary data.</text>
</comment>
<feature type="compositionally biased region" description="Acidic residues" evidence="4">
    <location>
        <begin position="1147"/>
        <end position="1158"/>
    </location>
</feature>
<dbReference type="EMBL" id="JBEOZY010000009">
    <property type="protein sequence ID" value="MER6165371.1"/>
    <property type="molecule type" value="Genomic_DNA"/>
</dbReference>
<dbReference type="Gene3D" id="3.30.200.20">
    <property type="entry name" value="Phosphorylase Kinase, domain 1"/>
    <property type="match status" value="1"/>
</dbReference>
<dbReference type="Gene3D" id="1.10.10.10">
    <property type="entry name" value="Winged helix-like DNA-binding domain superfamily/Winged helix DNA-binding domain"/>
    <property type="match status" value="1"/>
</dbReference>
<gene>
    <name evidence="6" type="ORF">ABT188_12495</name>
</gene>
<dbReference type="PANTHER" id="PTHR35807">
    <property type="entry name" value="TRANSCRIPTIONAL REGULATOR REDD-RELATED"/>
    <property type="match status" value="1"/>
</dbReference>
<dbReference type="InterPro" id="IPR011990">
    <property type="entry name" value="TPR-like_helical_dom_sf"/>
</dbReference>
<keyword evidence="2" id="KW-0805">Transcription regulation</keyword>
<feature type="region of interest" description="Disordered" evidence="4">
    <location>
        <begin position="1049"/>
        <end position="1159"/>
    </location>
</feature>
<accession>A0ABV1SUG5</accession>
<feature type="region of interest" description="Disordered" evidence="4">
    <location>
        <begin position="530"/>
        <end position="561"/>
    </location>
</feature>
<dbReference type="InterPro" id="IPR001245">
    <property type="entry name" value="Ser-Thr/Tyr_kinase_cat_dom"/>
</dbReference>
<keyword evidence="1" id="KW-0902">Two-component regulatory system</keyword>
<dbReference type="RefSeq" id="WP_352147177.1">
    <property type="nucleotide sequence ID" value="NZ_JBEOZY010000009.1"/>
</dbReference>
<dbReference type="SUPFAM" id="SSF48452">
    <property type="entry name" value="TPR-like"/>
    <property type="match status" value="1"/>
</dbReference>
<evidence type="ECO:0000256" key="2">
    <source>
        <dbReference type="ARBA" id="ARBA00023015"/>
    </source>
</evidence>
<dbReference type="PANTHER" id="PTHR35807:SF1">
    <property type="entry name" value="TRANSCRIPTIONAL REGULATOR REDD"/>
    <property type="match status" value="1"/>
</dbReference>
<feature type="region of interest" description="Disordered" evidence="4">
    <location>
        <begin position="587"/>
        <end position="607"/>
    </location>
</feature>
<evidence type="ECO:0000259" key="5">
    <source>
        <dbReference type="PROSITE" id="PS50011"/>
    </source>
</evidence>
<dbReference type="Gene3D" id="1.10.510.10">
    <property type="entry name" value="Transferase(Phosphotransferase) domain 1"/>
    <property type="match status" value="1"/>
</dbReference>
<keyword evidence="3" id="KW-0804">Transcription</keyword>
<dbReference type="Pfam" id="PF00702">
    <property type="entry name" value="Hydrolase"/>
    <property type="match status" value="1"/>
</dbReference>
<feature type="compositionally biased region" description="Basic and acidic residues" evidence="4">
    <location>
        <begin position="1113"/>
        <end position="1146"/>
    </location>
</feature>
<feature type="compositionally biased region" description="Low complexity" evidence="4">
    <location>
        <begin position="16"/>
        <end position="26"/>
    </location>
</feature>
<evidence type="ECO:0000256" key="3">
    <source>
        <dbReference type="ARBA" id="ARBA00023163"/>
    </source>
</evidence>
<sequence length="1722" mass="185373">MSTERPGAPDPPPLPRLADLLGRAAATGARPTPLELAELLWLAGQMEPAPDQRDGPASGPRAGQPPPAPGADPDEHPEQDGERDGRRQQHERDPRGDGDVDADRQREQGPGQRPWDDGPPGPAPSPGSRTPLRLPSPAPAPGTSTAQPHSALLAPAPPMLRHPLALQRSLRPLKRRSAAPVGHEVDESATADRIARLGAAPEWWLPVLRPVRERWLRLHLVHDAGPTMPVWQPLVRELHAALAQSGVFRTVTLHRAEADGTVGGDGAQIPADGRTVMLLISDCMGPQWREGPAGTRWFGALRRWARRSPLAVLQPLPEQLWRDTALPPVPGRLSAPHRAAPSASLAFTPYDDAAPRAPEGTAYLPVLEPGPEWLANWAALVASPGGTPYPGAAAALHRPLPADADDRTDLARLSAEELVLRFRASASPQAYRLAGHLALGRPDLPVMRLVQAAVEPDPRPQHLAEVILGGLLTAVPGPPGSYAFRPGVRALLLRGLPRTARDRTHELLLRTGGLIDERAGRSPGEFRALVPSREGTERADASESFASISEESARQLTVRERPAVASPFPRALGARYRPTRRLTPSGSIWLAEDTGPDRTAPDASSAHRTVAIRLHDADTDPASRQAFLRNAGRLTGLSHSNLVTVLDAGIEDDVPYVVMEHLDGIALGALTRTDDRRLPVPLTVSVGAQLARALTALHRAGLAHGGLEASGVVLLPDGTVRLSLFEPRLASGPGRRSADLRALCDVLLRLTSGAARPAVPIDSRRLDRLPPALRIHYAHALDQLMSTSSAAQARGLELLADPHLLTRAKEAYRPRRYRALGPLRVGLPDGSTRPDPEVRALLAMLLLKHGRTVTHEELRWGLWDPGDEPRNPRGEVTRLATRLADVLGPGVLAKSAHGYALHTSADDLDLVRCDELVRRADAAGLRDAPAEAHALVTEALALWGEAEPLADVPGPAARTARTRLLRLRLALHTKRAELDLTLGEYDRAATELAGLLRAHPHREDFRRLYLIALRRQGRGEEALEVYEEYELSGGRSPALAALGRELREEHAVPAEDAPWSEYEERPYDPDGTGSVVSAPDELPEGPFPTEDDLWTPLPADDAEHDTARAPADGAEREEGEEGLRPEPERDEEPRPDPDDGGPHAPEDDGEDGPEDDLDTGFRTCARYAFTDEPEGPGSPGSTGHPVDSGALAALHGVVADLLTDSGMDGASYQLLDDNGGLLVLLAPRVEAAPLLRATVAGLPRLLPHLGGRRLRAEFWQVEFRLDGAGEETFRAAGESVGAVLDASPAQAVVALSDSLYYDEVCEEDQDGPAFPPDLFRPLPDDTGWYRLIDGAVPPPAAASDAGAVSGPFPMPSDGRLPVPGDASRAVVLRLPDGTLAPPDAEPVRSAPAASRAAWRYFEVDLTDHRLATPFAGVDVTWRVEDPVEAVRHRATDLREVVAEHVREPLAAVREQRDGSFEQFRVPGYVVAWHFHWTGDTSPLVLRRTAHSPADLIAGARCVLLCFDDVLARLYRPAAEREVLLDIARLFVEERDPEEALAGVPLPRVTAGGYAGTLDFVRALAGHRLAPAVRVRLDRHEARAARTAQPTPLADRLVRALHTRGVPTAVVTDRAPEPVTGYLRRRGLLPALPGDVHGRGADLTRLMPDPDVLLRALDRLDAPAGDCVLVGSSVAGQLAARAIGLPFIGHGPDEETRRELTAADDRVLLVPDLRPLLTAAEDR</sequence>
<dbReference type="InterPro" id="IPR005158">
    <property type="entry name" value="BTAD"/>
</dbReference>
<dbReference type="Pfam" id="PF03704">
    <property type="entry name" value="BTAD"/>
    <property type="match status" value="1"/>
</dbReference>
<evidence type="ECO:0000256" key="4">
    <source>
        <dbReference type="SAM" id="MobiDB-lite"/>
    </source>
</evidence>
<dbReference type="InterPro" id="IPR011009">
    <property type="entry name" value="Kinase-like_dom_sf"/>
</dbReference>
<dbReference type="InterPro" id="IPR051677">
    <property type="entry name" value="AfsR-DnrI-RedD_regulator"/>
</dbReference>
<dbReference type="Pfam" id="PF07714">
    <property type="entry name" value="PK_Tyr_Ser-Thr"/>
    <property type="match status" value="1"/>
</dbReference>
<dbReference type="Proteomes" id="UP001496720">
    <property type="component" value="Unassembled WGS sequence"/>
</dbReference>
<feature type="compositionally biased region" description="Basic and acidic residues" evidence="4">
    <location>
        <begin position="73"/>
        <end position="107"/>
    </location>
</feature>
<dbReference type="PROSITE" id="PS50011">
    <property type="entry name" value="PROTEIN_KINASE_DOM"/>
    <property type="match status" value="1"/>
</dbReference>
<dbReference type="InterPro" id="IPR036412">
    <property type="entry name" value="HAD-like_sf"/>
</dbReference>